<protein>
    <recommendedName>
        <fullName evidence="5">Biotin carboxylase</fullName>
    </recommendedName>
    <alternativeName>
        <fullName evidence="11">Acetyl-coenzyme A carboxylase biotin carboxylase subunit A</fullName>
    </alternativeName>
</protein>
<organism evidence="17 18">
    <name type="scientific">Marinobacter confluentis</name>
    <dbReference type="NCBI Taxonomy" id="1697557"/>
    <lineage>
        <taxon>Bacteria</taxon>
        <taxon>Pseudomonadati</taxon>
        <taxon>Pseudomonadota</taxon>
        <taxon>Gammaproteobacteria</taxon>
        <taxon>Pseudomonadales</taxon>
        <taxon>Marinobacteraceae</taxon>
        <taxon>Marinobacter</taxon>
    </lineage>
</organism>
<dbReference type="Pfam" id="PF00289">
    <property type="entry name" value="Biotin_carb_N"/>
    <property type="match status" value="1"/>
</dbReference>
<dbReference type="Gene3D" id="3.30.700.40">
    <property type="match status" value="1"/>
</dbReference>
<dbReference type="PROSITE" id="PS50968">
    <property type="entry name" value="BIOTINYL_LIPOYL"/>
    <property type="match status" value="1"/>
</dbReference>
<dbReference type="InterPro" id="IPR016185">
    <property type="entry name" value="PreATP-grasp_dom_sf"/>
</dbReference>
<dbReference type="Pfam" id="PF21139">
    <property type="entry name" value="BT_MCC_alpha"/>
    <property type="match status" value="1"/>
</dbReference>
<dbReference type="PROSITE" id="PS00867">
    <property type="entry name" value="CPSASE_2"/>
    <property type="match status" value="1"/>
</dbReference>
<accession>A0A4Z1C753</accession>
<dbReference type="InterPro" id="IPR011053">
    <property type="entry name" value="Single_hybrid_motif"/>
</dbReference>
<evidence type="ECO:0000256" key="12">
    <source>
        <dbReference type="ARBA" id="ARBA00048600"/>
    </source>
</evidence>
<keyword evidence="8 13" id="KW-0067">ATP-binding</keyword>
<dbReference type="SUPFAM" id="SSF52440">
    <property type="entry name" value="PreATP-grasp domain"/>
    <property type="match status" value="1"/>
</dbReference>
<evidence type="ECO:0000313" key="17">
    <source>
        <dbReference type="EMBL" id="TGN39205.1"/>
    </source>
</evidence>
<dbReference type="InterPro" id="IPR011764">
    <property type="entry name" value="Biotin_carboxylation_dom"/>
</dbReference>
<dbReference type="Gene3D" id="3.40.50.20">
    <property type="match status" value="1"/>
</dbReference>
<evidence type="ECO:0000259" key="15">
    <source>
        <dbReference type="PROSITE" id="PS50975"/>
    </source>
</evidence>
<evidence type="ECO:0000256" key="1">
    <source>
        <dbReference type="ARBA" id="ARBA00001953"/>
    </source>
</evidence>
<keyword evidence="9" id="KW-0809">Transit peptide</keyword>
<keyword evidence="18" id="KW-1185">Reference proteome</keyword>
<sequence>MFRKILIANRGEIACRVIQTARQMGIRCVAVYSDADANARHVALADDAFHIGPAASSESYLCVDRIIEVARQSGAEAIHPGYGFLSENTGFAEASEAAGIVFIGPPSAAIAAMGSKSAAKAIMEKAGVPLVPGYHGDDQSPGTLRTEAEKCGFPLLLKAVAGGGGKGMRVVKSIDEFDDALAAAKREAQNAFGNPDMLIERYLTQPRHVEIQVFCDRQGQGIYLAERDCSVQRRHQKVLEEAPAPGLPEDTRKAMGEAAVRAAQAIDYVGAGTVEFLYDVDGSFFFMEMNTRLQVEHPVTEMITGQDLVAWQLKIANGEPLPLTQSQVQIYGHALEVRVYAEDPDHDFLPATGRLRYLRTPEETPQVRIDTGVREGDDISVHYDPMIAKLVVWAEDRPQAINRLVTALEQYRIAGVRNNLSFLHALADSKPFRDAELTTGFIEDHHQLLFGDQTQNSEESLVLAATFVMAHRQAQATLSKDPTDPDPWSPFAKPGHWRLNAVSAETLKLALNGTVHELQVTTQPRGYRVTTAGRSHWVEADLLDDRLDIVIDGHRRQLFGQIHGQDITLFDRGKTLRSTIHRETFTSDDLATEGSLEAPMNGAVIAVQTRKGDRVTAGQTLVIMEAMKMEHAIKAPADGIVSEVFYAEGDQVAEGAELIAIDVTDDVTETET</sequence>
<dbReference type="Gene3D" id="3.30.1490.20">
    <property type="entry name" value="ATP-grasp fold, A domain"/>
    <property type="match status" value="1"/>
</dbReference>
<dbReference type="FunFam" id="3.40.50.20:FF:000010">
    <property type="entry name" value="Propionyl-CoA carboxylase subunit alpha"/>
    <property type="match status" value="1"/>
</dbReference>
<dbReference type="OrthoDB" id="9763189at2"/>
<evidence type="ECO:0000256" key="9">
    <source>
        <dbReference type="ARBA" id="ARBA00022946"/>
    </source>
</evidence>
<dbReference type="InterPro" id="IPR005479">
    <property type="entry name" value="CPAse_ATP-bd"/>
</dbReference>
<dbReference type="PROSITE" id="PS50975">
    <property type="entry name" value="ATP_GRASP"/>
    <property type="match status" value="1"/>
</dbReference>
<evidence type="ECO:0000259" key="16">
    <source>
        <dbReference type="PROSITE" id="PS50979"/>
    </source>
</evidence>
<dbReference type="SUPFAM" id="SSF51246">
    <property type="entry name" value="Rudiment single hybrid motif"/>
    <property type="match status" value="1"/>
</dbReference>
<name>A0A4Z1C753_9GAMM</name>
<keyword evidence="7 13" id="KW-0547">Nucleotide-binding</keyword>
<feature type="domain" description="ATP-grasp" evidence="15">
    <location>
        <begin position="120"/>
        <end position="317"/>
    </location>
</feature>
<dbReference type="FunFam" id="3.30.1490.20:FF:000003">
    <property type="entry name" value="acetyl-CoA carboxylase isoform X1"/>
    <property type="match status" value="1"/>
</dbReference>
<dbReference type="PANTHER" id="PTHR18866">
    <property type="entry name" value="CARBOXYLASE:PYRUVATE/ACETYL-COA/PROPIONYL-COA CARBOXYLASE"/>
    <property type="match status" value="1"/>
</dbReference>
<dbReference type="GO" id="GO:0004075">
    <property type="term" value="F:biotin carboxylase activity"/>
    <property type="evidence" value="ECO:0007669"/>
    <property type="project" value="UniProtKB-EC"/>
</dbReference>
<comment type="cofactor">
    <cofactor evidence="1">
        <name>biotin</name>
        <dbReference type="ChEBI" id="CHEBI:57586"/>
    </cofactor>
</comment>
<dbReference type="InterPro" id="IPR011761">
    <property type="entry name" value="ATP-grasp"/>
</dbReference>
<keyword evidence="10" id="KW-0092">Biotin</keyword>
<dbReference type="FunFam" id="2.40.50.100:FF:000003">
    <property type="entry name" value="Acetyl-CoA carboxylase biotin carboxyl carrier protein"/>
    <property type="match status" value="1"/>
</dbReference>
<dbReference type="Pfam" id="PF00364">
    <property type="entry name" value="Biotin_lipoyl"/>
    <property type="match status" value="1"/>
</dbReference>
<dbReference type="InterPro" id="IPR005481">
    <property type="entry name" value="BC-like_N"/>
</dbReference>
<dbReference type="SUPFAM" id="SSF56059">
    <property type="entry name" value="Glutathione synthetase ATP-binding domain-like"/>
    <property type="match status" value="1"/>
</dbReference>
<evidence type="ECO:0000313" key="18">
    <source>
        <dbReference type="Proteomes" id="UP000298325"/>
    </source>
</evidence>
<feature type="domain" description="Lipoyl-binding" evidence="14">
    <location>
        <begin position="586"/>
        <end position="662"/>
    </location>
</feature>
<feature type="domain" description="Biotin carboxylation" evidence="16">
    <location>
        <begin position="1"/>
        <end position="447"/>
    </location>
</feature>
<evidence type="ECO:0000256" key="2">
    <source>
        <dbReference type="ARBA" id="ARBA00003761"/>
    </source>
</evidence>
<comment type="subunit">
    <text evidence="4">Acetyl-CoA carboxylase is a heterohexamer of biotin carboxyl carrier protein, biotin carboxylase and the two subunits of carboxyl transferase in a 2:2 complex.</text>
</comment>
<evidence type="ECO:0000256" key="3">
    <source>
        <dbReference type="ARBA" id="ARBA00004956"/>
    </source>
</evidence>
<dbReference type="InterPro" id="IPR011054">
    <property type="entry name" value="Rudment_hybrid_motif"/>
</dbReference>
<dbReference type="RefSeq" id="WP_135803514.1">
    <property type="nucleotide sequence ID" value="NZ_SRPF01000003.1"/>
</dbReference>
<dbReference type="Gene3D" id="3.30.470.20">
    <property type="entry name" value="ATP-grasp fold, B domain"/>
    <property type="match status" value="1"/>
</dbReference>
<evidence type="ECO:0000256" key="4">
    <source>
        <dbReference type="ARBA" id="ARBA00011750"/>
    </source>
</evidence>
<dbReference type="Pfam" id="PF02785">
    <property type="entry name" value="Biotin_carb_C"/>
    <property type="match status" value="1"/>
</dbReference>
<dbReference type="SMART" id="SM00878">
    <property type="entry name" value="Biotin_carb_C"/>
    <property type="match status" value="1"/>
</dbReference>
<dbReference type="CDD" id="cd06850">
    <property type="entry name" value="biotinyl_domain"/>
    <property type="match status" value="1"/>
</dbReference>
<dbReference type="InterPro" id="IPR001882">
    <property type="entry name" value="Biotin_BS"/>
</dbReference>
<comment type="pathway">
    <text evidence="3">Lipid metabolism; malonyl-CoA biosynthesis; malonyl-CoA from acetyl-CoA: step 1/1.</text>
</comment>
<dbReference type="InterPro" id="IPR050856">
    <property type="entry name" value="Biotin_carboxylase_complex"/>
</dbReference>
<evidence type="ECO:0000256" key="8">
    <source>
        <dbReference type="ARBA" id="ARBA00022840"/>
    </source>
</evidence>
<dbReference type="AlphaFoldDB" id="A0A4Z1C753"/>
<dbReference type="InterPro" id="IPR048429">
    <property type="entry name" value="MCC_alpha_BT"/>
</dbReference>
<dbReference type="InterPro" id="IPR000089">
    <property type="entry name" value="Biotin_lipoyl"/>
</dbReference>
<gene>
    <name evidence="17" type="ORF">E5Q11_11160</name>
</gene>
<comment type="function">
    <text evidence="2">This protein is a component of the acetyl coenzyme A carboxylase complex; first, biotin carboxylase catalyzes the carboxylation of the carrier protein and then the transcarboxylase transfers the carboxyl group to form malonyl-CoA.</text>
</comment>
<dbReference type="PROSITE" id="PS00188">
    <property type="entry name" value="BIOTIN"/>
    <property type="match status" value="1"/>
</dbReference>
<evidence type="ECO:0000256" key="11">
    <source>
        <dbReference type="ARBA" id="ARBA00033786"/>
    </source>
</evidence>
<dbReference type="InterPro" id="IPR013815">
    <property type="entry name" value="ATP_grasp_subdomain_1"/>
</dbReference>
<reference evidence="17 18" key="1">
    <citation type="submission" date="2019-04" db="EMBL/GenBank/DDBJ databases">
        <authorList>
            <person name="Park S."/>
            <person name="Yoon J.-H."/>
        </authorList>
    </citation>
    <scope>NUCLEOTIDE SEQUENCE [LARGE SCALE GENOMIC DNA]</scope>
    <source>
        <strain evidence="17 18">HJM-18</strain>
    </source>
</reference>
<evidence type="ECO:0000256" key="5">
    <source>
        <dbReference type="ARBA" id="ARBA00017242"/>
    </source>
</evidence>
<dbReference type="InterPro" id="IPR005482">
    <property type="entry name" value="Biotin_COase_C"/>
</dbReference>
<dbReference type="FunFam" id="3.30.470.20:FF:000028">
    <property type="entry name" value="Methylcrotonoyl-CoA carboxylase subunit alpha, mitochondrial"/>
    <property type="match status" value="1"/>
</dbReference>
<evidence type="ECO:0000259" key="14">
    <source>
        <dbReference type="PROSITE" id="PS50968"/>
    </source>
</evidence>
<proteinExistence type="predicted"/>
<comment type="catalytic activity">
    <reaction evidence="12">
        <text>N(6)-biotinyl-L-lysyl-[protein] + hydrogencarbonate + ATP = N(6)-carboxybiotinyl-L-lysyl-[protein] + ADP + phosphate + H(+)</text>
        <dbReference type="Rhea" id="RHEA:13501"/>
        <dbReference type="Rhea" id="RHEA-COMP:10505"/>
        <dbReference type="Rhea" id="RHEA-COMP:10506"/>
        <dbReference type="ChEBI" id="CHEBI:15378"/>
        <dbReference type="ChEBI" id="CHEBI:17544"/>
        <dbReference type="ChEBI" id="CHEBI:30616"/>
        <dbReference type="ChEBI" id="CHEBI:43474"/>
        <dbReference type="ChEBI" id="CHEBI:83144"/>
        <dbReference type="ChEBI" id="CHEBI:83145"/>
        <dbReference type="ChEBI" id="CHEBI:456216"/>
        <dbReference type="EC" id="6.3.4.14"/>
    </reaction>
</comment>
<evidence type="ECO:0000256" key="10">
    <source>
        <dbReference type="ARBA" id="ARBA00023267"/>
    </source>
</evidence>
<keyword evidence="6" id="KW-0436">Ligase</keyword>
<dbReference type="Gene3D" id="2.40.50.100">
    <property type="match status" value="1"/>
</dbReference>
<evidence type="ECO:0000256" key="13">
    <source>
        <dbReference type="PROSITE-ProRule" id="PRU00409"/>
    </source>
</evidence>
<dbReference type="PROSITE" id="PS50979">
    <property type="entry name" value="BC"/>
    <property type="match status" value="1"/>
</dbReference>
<dbReference type="Proteomes" id="UP000298325">
    <property type="component" value="Unassembled WGS sequence"/>
</dbReference>
<dbReference type="EMBL" id="SRPF01000003">
    <property type="protein sequence ID" value="TGN39205.1"/>
    <property type="molecule type" value="Genomic_DNA"/>
</dbReference>
<dbReference type="GO" id="GO:0046872">
    <property type="term" value="F:metal ion binding"/>
    <property type="evidence" value="ECO:0007669"/>
    <property type="project" value="InterPro"/>
</dbReference>
<dbReference type="PANTHER" id="PTHR18866:SF33">
    <property type="entry name" value="METHYLCROTONOYL-COA CARBOXYLASE SUBUNIT ALPHA, MITOCHONDRIAL-RELATED"/>
    <property type="match status" value="1"/>
</dbReference>
<dbReference type="GO" id="GO:0005524">
    <property type="term" value="F:ATP binding"/>
    <property type="evidence" value="ECO:0007669"/>
    <property type="project" value="UniProtKB-UniRule"/>
</dbReference>
<evidence type="ECO:0000256" key="7">
    <source>
        <dbReference type="ARBA" id="ARBA00022741"/>
    </source>
</evidence>
<comment type="caution">
    <text evidence="17">The sequence shown here is derived from an EMBL/GenBank/DDBJ whole genome shotgun (WGS) entry which is preliminary data.</text>
</comment>
<evidence type="ECO:0000256" key="6">
    <source>
        <dbReference type="ARBA" id="ARBA00022598"/>
    </source>
</evidence>
<dbReference type="Pfam" id="PF02786">
    <property type="entry name" value="CPSase_L_D2"/>
    <property type="match status" value="1"/>
</dbReference>
<dbReference type="SUPFAM" id="SSF51230">
    <property type="entry name" value="Single hybrid motif"/>
    <property type="match status" value="1"/>
</dbReference>